<dbReference type="Proteomes" id="UP001303046">
    <property type="component" value="Unassembled WGS sequence"/>
</dbReference>
<comment type="caution">
    <text evidence="1">The sequence shown here is derived from an EMBL/GenBank/DDBJ whole genome shotgun (WGS) entry which is preliminary data.</text>
</comment>
<keyword evidence="2" id="KW-1185">Reference proteome</keyword>
<protein>
    <submittedName>
        <fullName evidence="1">Uncharacterized protein</fullName>
    </submittedName>
</protein>
<evidence type="ECO:0000313" key="2">
    <source>
        <dbReference type="Proteomes" id="UP001303046"/>
    </source>
</evidence>
<gene>
    <name evidence="1" type="primary">Necator_chrX.g22908</name>
    <name evidence="1" type="ORF">RB195_022745</name>
</gene>
<accession>A0ABR1EHF0</accession>
<sequence>MKCFTRKSMWCTADETWKISISRTAIEGGKENRLRFFGHIIRRTADHVVRVLSSSGLSWKRPPGRERKFWTEVVKEALSALGVDGQFRRNIRFRRIWNNDEWIDSVQALAQDQEGWTDLCSRTIHLGEDAGNRVRR</sequence>
<organism evidence="1 2">
    <name type="scientific">Necator americanus</name>
    <name type="common">Human hookworm</name>
    <dbReference type="NCBI Taxonomy" id="51031"/>
    <lineage>
        <taxon>Eukaryota</taxon>
        <taxon>Metazoa</taxon>
        <taxon>Ecdysozoa</taxon>
        <taxon>Nematoda</taxon>
        <taxon>Chromadorea</taxon>
        <taxon>Rhabditida</taxon>
        <taxon>Rhabditina</taxon>
        <taxon>Rhabditomorpha</taxon>
        <taxon>Strongyloidea</taxon>
        <taxon>Ancylostomatidae</taxon>
        <taxon>Bunostominae</taxon>
        <taxon>Necator</taxon>
    </lineage>
</organism>
<evidence type="ECO:0000313" key="1">
    <source>
        <dbReference type="EMBL" id="KAK6761775.1"/>
    </source>
</evidence>
<dbReference type="EMBL" id="JAVFWL010000006">
    <property type="protein sequence ID" value="KAK6761775.1"/>
    <property type="molecule type" value="Genomic_DNA"/>
</dbReference>
<proteinExistence type="predicted"/>
<reference evidence="1 2" key="1">
    <citation type="submission" date="2023-08" db="EMBL/GenBank/DDBJ databases">
        <title>A Necator americanus chromosomal reference genome.</title>
        <authorList>
            <person name="Ilik V."/>
            <person name="Petrzelkova K.J."/>
            <person name="Pardy F."/>
            <person name="Fuh T."/>
            <person name="Niatou-Singa F.S."/>
            <person name="Gouil Q."/>
            <person name="Baker L."/>
            <person name="Ritchie M.E."/>
            <person name="Jex A.R."/>
            <person name="Gazzola D."/>
            <person name="Li H."/>
            <person name="Toshio Fujiwara R."/>
            <person name="Zhan B."/>
            <person name="Aroian R.V."/>
            <person name="Pafco B."/>
            <person name="Schwarz E.M."/>
        </authorList>
    </citation>
    <scope>NUCLEOTIDE SEQUENCE [LARGE SCALE GENOMIC DNA]</scope>
    <source>
        <strain evidence="1 2">Aroian</strain>
        <tissue evidence="1">Whole animal</tissue>
    </source>
</reference>
<name>A0ABR1EHF0_NECAM</name>